<gene>
    <name evidence="2" type="ORF">GO621_05225</name>
</gene>
<evidence type="ECO:0000313" key="3">
    <source>
        <dbReference type="Proteomes" id="UP000462014"/>
    </source>
</evidence>
<evidence type="ECO:0000259" key="1">
    <source>
        <dbReference type="SMART" id="SM00953"/>
    </source>
</evidence>
<name>A0A7K1SUD8_9SPHI</name>
<dbReference type="InterPro" id="IPR014914">
    <property type="entry name" value="RES_dom"/>
</dbReference>
<protein>
    <submittedName>
        <fullName evidence="2">RES domain-containing protein</fullName>
    </submittedName>
</protein>
<feature type="domain" description="RES" evidence="1">
    <location>
        <begin position="11"/>
        <end position="138"/>
    </location>
</feature>
<dbReference type="RefSeq" id="WP_157564868.1">
    <property type="nucleotide sequence ID" value="NZ_WPIK01000004.1"/>
</dbReference>
<reference evidence="2 3" key="1">
    <citation type="submission" date="2019-12" db="EMBL/GenBank/DDBJ databases">
        <title>Mucilaginibacter sp. HMF7410 genome sequencing and assembly.</title>
        <authorList>
            <person name="Kang H."/>
            <person name="Cha I."/>
            <person name="Kim H."/>
            <person name="Joh K."/>
        </authorList>
    </citation>
    <scope>NUCLEOTIDE SEQUENCE [LARGE SCALE GENOMIC DNA]</scope>
    <source>
        <strain evidence="2 3">HMF7410</strain>
    </source>
</reference>
<dbReference type="Pfam" id="PF08808">
    <property type="entry name" value="RES"/>
    <property type="match status" value="1"/>
</dbReference>
<evidence type="ECO:0000313" key="2">
    <source>
        <dbReference type="EMBL" id="MVN20936.1"/>
    </source>
</evidence>
<organism evidence="2 3">
    <name type="scientific">Mucilaginibacter arboris</name>
    <dbReference type="NCBI Taxonomy" id="2682090"/>
    <lineage>
        <taxon>Bacteria</taxon>
        <taxon>Pseudomonadati</taxon>
        <taxon>Bacteroidota</taxon>
        <taxon>Sphingobacteriia</taxon>
        <taxon>Sphingobacteriales</taxon>
        <taxon>Sphingobacteriaceae</taxon>
        <taxon>Mucilaginibacter</taxon>
    </lineage>
</organism>
<accession>A0A7K1SUD8</accession>
<dbReference type="Proteomes" id="UP000462014">
    <property type="component" value="Unassembled WGS sequence"/>
</dbReference>
<comment type="caution">
    <text evidence="2">The sequence shown here is derived from an EMBL/GenBank/DDBJ whole genome shotgun (WGS) entry which is preliminary data.</text>
</comment>
<dbReference type="EMBL" id="WPIK01000004">
    <property type="protein sequence ID" value="MVN20936.1"/>
    <property type="molecule type" value="Genomic_DNA"/>
</dbReference>
<dbReference type="SMART" id="SM00953">
    <property type="entry name" value="RES"/>
    <property type="match status" value="1"/>
</dbReference>
<keyword evidence="3" id="KW-1185">Reference proteome</keyword>
<dbReference type="AlphaFoldDB" id="A0A7K1SUD8"/>
<sequence length="150" mass="17397">MEVFRIVKEAFAQELTASGAANRWNKANQFVIYTGSSRSLSTLELVVHRNNIMPAFAYRMLIISIADEESLITTIRQNDLPETWRSISAYSKLQQIGSDWYKSKRSLILKVPSAIISQEYNYLINTKHPVFESKVSLVRTENYFWDERLV</sequence>
<proteinExistence type="predicted"/>